<dbReference type="PANTHER" id="PTHR43303">
    <property type="entry name" value="NADPH DEHYDROGENASE C23G7.10C-RELATED"/>
    <property type="match status" value="1"/>
</dbReference>
<dbReference type="GeneID" id="29828051"/>
<reference evidence="8 9" key="1">
    <citation type="submission" date="2016-06" db="EMBL/GenBank/DDBJ databases">
        <title>Discovery of anaerobic lithoheterotrophic haloarchaeon capable of sulfur respiration by hydrogen and formate.</title>
        <authorList>
            <person name="Sorokin D.Y."/>
            <person name="Kublanov I.V."/>
            <person name="Roman P."/>
            <person name="Sinninghe Damste J.S."/>
            <person name="Golyshin P.N."/>
            <person name="Rojo D."/>
            <person name="Ciordia S."/>
            <person name="Mena Md.C."/>
            <person name="Ferrer M."/>
            <person name="Smedile F."/>
            <person name="Messina E."/>
            <person name="La Cono V."/>
            <person name="Yakimov M.M."/>
        </authorList>
    </citation>
    <scope>NUCLEOTIDE SEQUENCE [LARGE SCALE GENOMIC DNA]</scope>
    <source>
        <strain evidence="8 9">HTSR1</strain>
    </source>
</reference>
<accession>A0A1D8S1K5</accession>
<dbReference type="KEGG" id="halh:HTSR_0029"/>
<evidence type="ECO:0000256" key="2">
    <source>
        <dbReference type="ARBA" id="ARBA00022630"/>
    </source>
</evidence>
<dbReference type="SUPFAM" id="SSF51395">
    <property type="entry name" value="FMN-linked oxidoreductases"/>
    <property type="match status" value="1"/>
</dbReference>
<dbReference type="GO" id="GO:0003959">
    <property type="term" value="F:NADPH dehydrogenase activity"/>
    <property type="evidence" value="ECO:0007669"/>
    <property type="project" value="InterPro"/>
</dbReference>
<dbReference type="PANTHER" id="PTHR43303:SF4">
    <property type="entry name" value="NADPH DEHYDROGENASE C23G7.10C-RELATED"/>
    <property type="match status" value="1"/>
</dbReference>
<feature type="region of interest" description="Disordered" evidence="6">
    <location>
        <begin position="108"/>
        <end position="130"/>
    </location>
</feature>
<dbReference type="AlphaFoldDB" id="A0A1D8S1K5"/>
<dbReference type="Gene3D" id="3.20.20.70">
    <property type="entry name" value="Aldolase class I"/>
    <property type="match status" value="1"/>
</dbReference>
<dbReference type="Proteomes" id="UP000185608">
    <property type="component" value="Chromosome"/>
</dbReference>
<comment type="cofactor">
    <cofactor evidence="1">
        <name>FMN</name>
        <dbReference type="ChEBI" id="CHEBI:58210"/>
    </cofactor>
</comment>
<feature type="domain" description="NADH:flavin oxidoreductase/NADH oxidase N-terminal" evidence="7">
    <location>
        <begin position="5"/>
        <end position="347"/>
    </location>
</feature>
<evidence type="ECO:0000256" key="3">
    <source>
        <dbReference type="ARBA" id="ARBA00022643"/>
    </source>
</evidence>
<evidence type="ECO:0000256" key="6">
    <source>
        <dbReference type="SAM" id="MobiDB-lite"/>
    </source>
</evidence>
<dbReference type="GO" id="GO:0010181">
    <property type="term" value="F:FMN binding"/>
    <property type="evidence" value="ECO:0007669"/>
    <property type="project" value="InterPro"/>
</dbReference>
<evidence type="ECO:0000313" key="8">
    <source>
        <dbReference type="EMBL" id="AOW79239.1"/>
    </source>
</evidence>
<proteinExistence type="predicted"/>
<dbReference type="Pfam" id="PF00724">
    <property type="entry name" value="Oxidored_FMN"/>
    <property type="match status" value="1"/>
</dbReference>
<keyword evidence="3" id="KW-0288">FMN</keyword>
<dbReference type="STRING" id="1873524.HSR6_0029"/>
<organism evidence="8 9">
    <name type="scientific">Halodesulfurarchaeum formicicum</name>
    <dbReference type="NCBI Taxonomy" id="1873524"/>
    <lineage>
        <taxon>Archaea</taxon>
        <taxon>Methanobacteriati</taxon>
        <taxon>Methanobacteriota</taxon>
        <taxon>Stenosarchaea group</taxon>
        <taxon>Halobacteria</taxon>
        <taxon>Halobacteriales</taxon>
        <taxon>Halobacteriaceae</taxon>
        <taxon>Halodesulfurarchaeum</taxon>
    </lineage>
</organism>
<evidence type="ECO:0000256" key="4">
    <source>
        <dbReference type="ARBA" id="ARBA00022857"/>
    </source>
</evidence>
<sequence>MSTGLFSELSLRSVRARNRLALSPMCQYSAGADGVATEWHRVHYGSRAVGGAGIVIQEATAVEPRGRITSHDLGLWNDEQAEALAPITDFVAEQGAVPAIQLAHAGRKASTTRPWEDSEPLQPEAGGWTVVGPSGQPYPYEGAAPPTERLDPNDIEAIVESFGAAAERAIEAGFQAVEIHAAHGYLLHEFLSPVTNQRTDAYGGDFEGRTRVAREVYDTVREAVGEEIPVFMRVSGTDWLPEPSWTIEDTVELGSILADRGLDFLDVSSGGIHPDQQIDYAGPNYQVALAEQVRAETDLPTVGAVGAITTPEQGEALIRNDRADVAIVGRKFLNDPYFGLRAAESLYEVEPDVPAQYRRGW</sequence>
<dbReference type="EMBL" id="CP016070">
    <property type="protein sequence ID" value="AOW79239.1"/>
    <property type="molecule type" value="Genomic_DNA"/>
</dbReference>
<protein>
    <submittedName>
        <fullName evidence="8">NADH-dependent flavin oxidoreductase</fullName>
    </submittedName>
</protein>
<dbReference type="InterPro" id="IPR001155">
    <property type="entry name" value="OxRdtase_FMN_N"/>
</dbReference>
<gene>
    <name evidence="8" type="ORF">HTSR_0029</name>
</gene>
<dbReference type="InterPro" id="IPR044152">
    <property type="entry name" value="YqjM-like"/>
</dbReference>
<keyword evidence="5" id="KW-0560">Oxidoreductase</keyword>
<keyword evidence="2" id="KW-0285">Flavoprotein</keyword>
<dbReference type="GO" id="GO:0050661">
    <property type="term" value="F:NADP binding"/>
    <property type="evidence" value="ECO:0007669"/>
    <property type="project" value="InterPro"/>
</dbReference>
<evidence type="ECO:0000256" key="5">
    <source>
        <dbReference type="ARBA" id="ARBA00023002"/>
    </source>
</evidence>
<dbReference type="RefSeq" id="WP_070364026.1">
    <property type="nucleotide sequence ID" value="NZ_CP016070.1"/>
</dbReference>
<name>A0A1D8S1K5_9EURY</name>
<dbReference type="InterPro" id="IPR013785">
    <property type="entry name" value="Aldolase_TIM"/>
</dbReference>
<dbReference type="CDD" id="cd02932">
    <property type="entry name" value="OYE_YqiM_FMN"/>
    <property type="match status" value="1"/>
</dbReference>
<evidence type="ECO:0000256" key="1">
    <source>
        <dbReference type="ARBA" id="ARBA00001917"/>
    </source>
</evidence>
<evidence type="ECO:0000259" key="7">
    <source>
        <dbReference type="Pfam" id="PF00724"/>
    </source>
</evidence>
<evidence type="ECO:0000313" key="9">
    <source>
        <dbReference type="Proteomes" id="UP000185608"/>
    </source>
</evidence>
<keyword evidence="4" id="KW-0521">NADP</keyword>